<dbReference type="AlphaFoldDB" id="A0A815LDX9"/>
<name>A0A815LDX9_ADIRI</name>
<dbReference type="EMBL" id="CAJNOR010003353">
    <property type="protein sequence ID" value="CAF1405378.1"/>
    <property type="molecule type" value="Genomic_DNA"/>
</dbReference>
<keyword evidence="2" id="KW-1185">Reference proteome</keyword>
<dbReference type="Proteomes" id="UP000663828">
    <property type="component" value="Unassembled WGS sequence"/>
</dbReference>
<gene>
    <name evidence="1" type="ORF">XAT740_LOCUS34376</name>
</gene>
<comment type="caution">
    <text evidence="1">The sequence shown here is derived from an EMBL/GenBank/DDBJ whole genome shotgun (WGS) entry which is preliminary data.</text>
</comment>
<proteinExistence type="predicted"/>
<protein>
    <submittedName>
        <fullName evidence="1">Uncharacterized protein</fullName>
    </submittedName>
</protein>
<evidence type="ECO:0000313" key="2">
    <source>
        <dbReference type="Proteomes" id="UP000663828"/>
    </source>
</evidence>
<organism evidence="1 2">
    <name type="scientific">Adineta ricciae</name>
    <name type="common">Rotifer</name>
    <dbReference type="NCBI Taxonomy" id="249248"/>
    <lineage>
        <taxon>Eukaryota</taxon>
        <taxon>Metazoa</taxon>
        <taxon>Spiralia</taxon>
        <taxon>Gnathifera</taxon>
        <taxon>Rotifera</taxon>
        <taxon>Eurotatoria</taxon>
        <taxon>Bdelloidea</taxon>
        <taxon>Adinetida</taxon>
        <taxon>Adinetidae</taxon>
        <taxon>Adineta</taxon>
    </lineage>
</organism>
<evidence type="ECO:0000313" key="1">
    <source>
        <dbReference type="EMBL" id="CAF1405378.1"/>
    </source>
</evidence>
<reference evidence="1" key="1">
    <citation type="submission" date="2021-02" db="EMBL/GenBank/DDBJ databases">
        <authorList>
            <person name="Nowell W R."/>
        </authorList>
    </citation>
    <scope>NUCLEOTIDE SEQUENCE</scope>
</reference>
<sequence length="193" mass="22700">MDDDANELARLVEMFWSLKPDVFQRQGPLVLCEFIDQYCVTATSRMRAISMMISSIVNDYHSRKPYNQVLNVCVNSTELESIEKSSSLLQRLISPMITNDDKLNIRQHRRVILNYFTELNDLINYMNKSCNVEEIHALVCLSNTELMRRCTLKILRDMHDQNTLDIYEDYIQKTKDIFTDINIQLSMANKEFE</sequence>
<accession>A0A815LDX9</accession>